<evidence type="ECO:0000313" key="7">
    <source>
        <dbReference type="EMBL" id="KXG75557.1"/>
    </source>
</evidence>
<keyword evidence="8" id="KW-1185">Reference proteome</keyword>
<evidence type="ECO:0000256" key="3">
    <source>
        <dbReference type="ARBA" id="ARBA00022801"/>
    </source>
</evidence>
<feature type="binding site" evidence="6">
    <location>
        <position position="88"/>
    </location>
    <ligand>
        <name>Fe cation</name>
        <dbReference type="ChEBI" id="CHEBI:24875"/>
    </ligand>
</feature>
<evidence type="ECO:0000256" key="6">
    <source>
        <dbReference type="HAMAP-Rule" id="MF_00163"/>
    </source>
</evidence>
<dbReference type="PANTHER" id="PTHR10458">
    <property type="entry name" value="PEPTIDE DEFORMYLASE"/>
    <property type="match status" value="1"/>
</dbReference>
<dbReference type="InParanoid" id="A0A140L4T2"/>
<keyword evidence="5 6" id="KW-0408">Iron</keyword>
<evidence type="ECO:0000256" key="1">
    <source>
        <dbReference type="ARBA" id="ARBA00010759"/>
    </source>
</evidence>
<evidence type="ECO:0000256" key="5">
    <source>
        <dbReference type="ARBA" id="ARBA00023004"/>
    </source>
</evidence>
<dbReference type="GO" id="GO:0046872">
    <property type="term" value="F:metal ion binding"/>
    <property type="evidence" value="ECO:0007669"/>
    <property type="project" value="UniProtKB-KW"/>
</dbReference>
<feature type="binding site" evidence="6">
    <location>
        <position position="134"/>
    </location>
    <ligand>
        <name>Fe cation</name>
        <dbReference type="ChEBI" id="CHEBI:24875"/>
    </ligand>
</feature>
<reference evidence="7 8" key="1">
    <citation type="submission" date="2015-12" db="EMBL/GenBank/DDBJ databases">
        <title>Draft genome sequnece of Fervidicola ferrireducens strain Y170.</title>
        <authorList>
            <person name="Patel B.K."/>
        </authorList>
    </citation>
    <scope>NUCLEOTIDE SEQUENCE [LARGE SCALE GENOMIC DNA]</scope>
    <source>
        <strain evidence="7 8">Y170</strain>
    </source>
</reference>
<organism evidence="7 8">
    <name type="scientific">Fervidicola ferrireducens</name>
    <dbReference type="NCBI Taxonomy" id="520764"/>
    <lineage>
        <taxon>Bacteria</taxon>
        <taxon>Bacillati</taxon>
        <taxon>Bacillota</taxon>
        <taxon>Clostridia</taxon>
        <taxon>Thermosediminibacterales</taxon>
        <taxon>Thermosediminibacteraceae</taxon>
        <taxon>Fervidicola</taxon>
    </lineage>
</organism>
<dbReference type="EMBL" id="LOED01000025">
    <property type="protein sequence ID" value="KXG75557.1"/>
    <property type="molecule type" value="Genomic_DNA"/>
</dbReference>
<keyword evidence="4 6" id="KW-0648">Protein biosynthesis</keyword>
<feature type="active site" evidence="6">
    <location>
        <position position="131"/>
    </location>
</feature>
<comment type="similarity">
    <text evidence="1 6">Belongs to the polypeptide deformylase family.</text>
</comment>
<comment type="function">
    <text evidence="6">Removes the formyl group from the N-terminal Met of newly synthesized proteins. Requires at least a dipeptide for an efficient rate of reaction. N-terminal L-methionine is a prerequisite for activity but the enzyme has broad specificity at other positions.</text>
</comment>
<keyword evidence="3 6" id="KW-0378">Hydrolase</keyword>
<comment type="caution">
    <text evidence="7">The sequence shown here is derived from an EMBL/GenBank/DDBJ whole genome shotgun (WGS) entry which is preliminary data.</text>
</comment>
<proteinExistence type="inferred from homology"/>
<protein>
    <recommendedName>
        <fullName evidence="6">Peptide deformylase</fullName>
        <shortName evidence="6">PDF</shortName>
        <ecNumber evidence="6">3.5.1.88</ecNumber>
    </recommendedName>
    <alternativeName>
        <fullName evidence="6">Polypeptide deformylase</fullName>
    </alternativeName>
</protein>
<dbReference type="PIRSF" id="PIRSF004749">
    <property type="entry name" value="Pep_def"/>
    <property type="match status" value="1"/>
</dbReference>
<dbReference type="InterPro" id="IPR023635">
    <property type="entry name" value="Peptide_deformylase"/>
</dbReference>
<dbReference type="CDD" id="cd00487">
    <property type="entry name" value="Pep_deformylase"/>
    <property type="match status" value="1"/>
</dbReference>
<evidence type="ECO:0000256" key="2">
    <source>
        <dbReference type="ARBA" id="ARBA00022723"/>
    </source>
</evidence>
<evidence type="ECO:0000256" key="4">
    <source>
        <dbReference type="ARBA" id="ARBA00022917"/>
    </source>
</evidence>
<keyword evidence="2 6" id="KW-0479">Metal-binding</keyword>
<name>A0A140L4T2_9FIRM</name>
<evidence type="ECO:0000313" key="8">
    <source>
        <dbReference type="Proteomes" id="UP000070427"/>
    </source>
</evidence>
<dbReference type="EC" id="3.5.1.88" evidence="6"/>
<gene>
    <name evidence="6 7" type="primary">def</name>
    <name evidence="7" type="ORF">AN618_18350</name>
</gene>
<dbReference type="PRINTS" id="PR01576">
    <property type="entry name" value="PDEFORMYLASE"/>
</dbReference>
<dbReference type="AlphaFoldDB" id="A0A140L4T2"/>
<dbReference type="SUPFAM" id="SSF56420">
    <property type="entry name" value="Peptide deformylase"/>
    <property type="match status" value="1"/>
</dbReference>
<sequence>MAIRKIRQLGDEVLRKKSKKVTVFDEKLKELIEDMAETMKWANGVGLAAPQVGILKRVVVIDVGEGLIELVNPEIIAEEGEVVGVEGCLSIPGITGEVARPKKVKVRAQNSKGEFIELEGEDLLARALCHEIDHLDGILFIDRAQRIIEEDSEEG</sequence>
<dbReference type="FunCoup" id="A0A140L4T2">
    <property type="interactions" value="370"/>
</dbReference>
<dbReference type="Gene3D" id="3.90.45.10">
    <property type="entry name" value="Peptide deformylase"/>
    <property type="match status" value="1"/>
</dbReference>
<feature type="binding site" evidence="6">
    <location>
        <position position="130"/>
    </location>
    <ligand>
        <name>Fe cation</name>
        <dbReference type="ChEBI" id="CHEBI:24875"/>
    </ligand>
</feature>
<dbReference type="InterPro" id="IPR036821">
    <property type="entry name" value="Peptide_deformylase_sf"/>
</dbReference>
<dbReference type="PATRIC" id="fig|520764.3.peg.1973"/>
<dbReference type="NCBIfam" id="TIGR00079">
    <property type="entry name" value="pept_deformyl"/>
    <property type="match status" value="1"/>
</dbReference>
<dbReference type="PANTHER" id="PTHR10458:SF22">
    <property type="entry name" value="PEPTIDE DEFORMYLASE"/>
    <property type="match status" value="1"/>
</dbReference>
<dbReference type="NCBIfam" id="NF001159">
    <property type="entry name" value="PRK00150.1-3"/>
    <property type="match status" value="1"/>
</dbReference>
<dbReference type="HAMAP" id="MF_00163">
    <property type="entry name" value="Pep_deformylase"/>
    <property type="match status" value="1"/>
</dbReference>
<dbReference type="GO" id="GO:0042586">
    <property type="term" value="F:peptide deformylase activity"/>
    <property type="evidence" value="ECO:0007669"/>
    <property type="project" value="UniProtKB-UniRule"/>
</dbReference>
<dbReference type="OrthoDB" id="9784988at2"/>
<dbReference type="Proteomes" id="UP000070427">
    <property type="component" value="Unassembled WGS sequence"/>
</dbReference>
<comment type="cofactor">
    <cofactor evidence="6">
        <name>Fe(2+)</name>
        <dbReference type="ChEBI" id="CHEBI:29033"/>
    </cofactor>
    <text evidence="6">Binds 1 Fe(2+) ion.</text>
</comment>
<dbReference type="Pfam" id="PF01327">
    <property type="entry name" value="Pep_deformylase"/>
    <property type="match status" value="1"/>
</dbReference>
<dbReference type="FunFam" id="3.90.45.10:FF:000005">
    <property type="entry name" value="Peptide deformylase"/>
    <property type="match status" value="1"/>
</dbReference>
<dbReference type="GO" id="GO:0006412">
    <property type="term" value="P:translation"/>
    <property type="evidence" value="ECO:0007669"/>
    <property type="project" value="UniProtKB-UniRule"/>
</dbReference>
<comment type="catalytic activity">
    <reaction evidence="6">
        <text>N-terminal N-formyl-L-methionyl-[peptide] + H2O = N-terminal L-methionyl-[peptide] + formate</text>
        <dbReference type="Rhea" id="RHEA:24420"/>
        <dbReference type="Rhea" id="RHEA-COMP:10639"/>
        <dbReference type="Rhea" id="RHEA-COMP:10640"/>
        <dbReference type="ChEBI" id="CHEBI:15377"/>
        <dbReference type="ChEBI" id="CHEBI:15740"/>
        <dbReference type="ChEBI" id="CHEBI:49298"/>
        <dbReference type="ChEBI" id="CHEBI:64731"/>
        <dbReference type="EC" id="3.5.1.88"/>
    </reaction>
</comment>
<dbReference type="RefSeq" id="WP_066354159.1">
    <property type="nucleotide sequence ID" value="NZ_LOED01000025.1"/>
</dbReference>
<accession>A0A140L4T2</accession>
<dbReference type="STRING" id="520764.AN618_18350"/>